<evidence type="ECO:0000313" key="2">
    <source>
        <dbReference type="Proteomes" id="UP000320888"/>
    </source>
</evidence>
<accession>A0A553YZK8</accession>
<dbReference type="Proteomes" id="UP000320888">
    <property type="component" value="Unassembled WGS sequence"/>
</dbReference>
<name>A0A553YZK8_9ACTN</name>
<protein>
    <submittedName>
        <fullName evidence="1">Uncharacterized protein</fullName>
    </submittedName>
</protein>
<dbReference type="RefSeq" id="WP_143944327.1">
    <property type="nucleotide sequence ID" value="NZ_VKLS01000341.1"/>
</dbReference>
<keyword evidence="2" id="KW-1185">Reference proteome</keyword>
<sequence length="154" mass="16811">MTGYLAEVRLEKRTSGSSGGAVHTVGALWTVSPVLAVRWLRGQALRLAERVEPEPVRSPWAWLTRGAADGGVPDHAAKVRAWAWDAGEERAAREHIKRGHALFVTVPDADRTHTLSIWPGQPPGDAGQAPPEPFRHRIGGLGHPLHVLAEDPWR</sequence>
<dbReference type="OrthoDB" id="4188786at2"/>
<evidence type="ECO:0000313" key="1">
    <source>
        <dbReference type="EMBL" id="TSB34594.1"/>
    </source>
</evidence>
<proteinExistence type="predicted"/>
<gene>
    <name evidence="1" type="ORF">FNZ23_22000</name>
</gene>
<dbReference type="AlphaFoldDB" id="A0A553YZK8"/>
<organism evidence="1 2">
    <name type="scientific">Streptomyces benahoarensis</name>
    <dbReference type="NCBI Taxonomy" id="2595054"/>
    <lineage>
        <taxon>Bacteria</taxon>
        <taxon>Bacillati</taxon>
        <taxon>Actinomycetota</taxon>
        <taxon>Actinomycetes</taxon>
        <taxon>Kitasatosporales</taxon>
        <taxon>Streptomycetaceae</taxon>
        <taxon>Streptomyces</taxon>
    </lineage>
</organism>
<dbReference type="EMBL" id="VKLS01000341">
    <property type="protein sequence ID" value="TSB34594.1"/>
    <property type="molecule type" value="Genomic_DNA"/>
</dbReference>
<reference evidence="1 2" key="1">
    <citation type="submission" date="2019-07" db="EMBL/GenBank/DDBJ databases">
        <title>Draft genome for Streptomyces benahoarensis MZ03-48.</title>
        <authorList>
            <person name="Gonzalez-Pimentel J.L."/>
        </authorList>
    </citation>
    <scope>NUCLEOTIDE SEQUENCE [LARGE SCALE GENOMIC DNA]</scope>
    <source>
        <strain evidence="1 2">MZ03-48</strain>
    </source>
</reference>
<comment type="caution">
    <text evidence="1">The sequence shown here is derived from an EMBL/GenBank/DDBJ whole genome shotgun (WGS) entry which is preliminary data.</text>
</comment>